<dbReference type="SUPFAM" id="SSF54160">
    <property type="entry name" value="Chromo domain-like"/>
    <property type="match status" value="1"/>
</dbReference>
<dbReference type="KEGG" id="aplc:110990429"/>
<dbReference type="OMA" id="QCFPLRE"/>
<comment type="subcellular location">
    <subcellularLocation>
        <location evidence="1">Nucleus</location>
    </subcellularLocation>
</comment>
<dbReference type="SMART" id="SM00298">
    <property type="entry name" value="CHROMO"/>
    <property type="match status" value="1"/>
</dbReference>
<proteinExistence type="predicted"/>
<keyword evidence="3" id="KW-0040">ANK repeat</keyword>
<feature type="region of interest" description="Disordered" evidence="4">
    <location>
        <begin position="411"/>
        <end position="493"/>
    </location>
</feature>
<dbReference type="GeneID" id="110990429"/>
<dbReference type="Pfam" id="PF00385">
    <property type="entry name" value="Chromo"/>
    <property type="match status" value="1"/>
</dbReference>
<feature type="region of interest" description="Disordered" evidence="4">
    <location>
        <begin position="729"/>
        <end position="806"/>
    </location>
</feature>
<feature type="compositionally biased region" description="Basic residues" evidence="4">
    <location>
        <begin position="777"/>
        <end position="789"/>
    </location>
</feature>
<dbReference type="RefSeq" id="XP_022111122.1">
    <property type="nucleotide sequence ID" value="XM_022255430.1"/>
</dbReference>
<feature type="repeat" description="ANK" evidence="3">
    <location>
        <begin position="899"/>
        <end position="931"/>
    </location>
</feature>
<evidence type="ECO:0000256" key="1">
    <source>
        <dbReference type="ARBA" id="ARBA00004123"/>
    </source>
</evidence>
<evidence type="ECO:0000256" key="3">
    <source>
        <dbReference type="PROSITE-ProRule" id="PRU00023"/>
    </source>
</evidence>
<dbReference type="Pfam" id="PF00023">
    <property type="entry name" value="Ank"/>
    <property type="match status" value="1"/>
</dbReference>
<dbReference type="CDD" id="cd00024">
    <property type="entry name" value="CD_CSD"/>
    <property type="match status" value="1"/>
</dbReference>
<dbReference type="Gene3D" id="1.25.40.20">
    <property type="entry name" value="Ankyrin repeat-containing domain"/>
    <property type="match status" value="1"/>
</dbReference>
<gene>
    <name evidence="7" type="primary">LOC110990429</name>
</gene>
<accession>A0A8B8A189</accession>
<name>A0A8B8A189_ACAPL</name>
<dbReference type="PROSITE" id="PS50297">
    <property type="entry name" value="ANK_REP_REGION"/>
    <property type="match status" value="2"/>
</dbReference>
<reference evidence="7" key="1">
    <citation type="submission" date="2025-08" db="UniProtKB">
        <authorList>
            <consortium name="RefSeq"/>
        </authorList>
    </citation>
    <scope>IDENTIFICATION</scope>
</reference>
<feature type="compositionally biased region" description="Polar residues" evidence="4">
    <location>
        <begin position="135"/>
        <end position="151"/>
    </location>
</feature>
<dbReference type="SUPFAM" id="SSF48403">
    <property type="entry name" value="Ankyrin repeat"/>
    <property type="match status" value="1"/>
</dbReference>
<dbReference type="Gene3D" id="2.40.50.40">
    <property type="match status" value="1"/>
</dbReference>
<dbReference type="PROSITE" id="PS50088">
    <property type="entry name" value="ANK_REPEAT"/>
    <property type="match status" value="3"/>
</dbReference>
<feature type="compositionally biased region" description="Basic residues" evidence="4">
    <location>
        <begin position="737"/>
        <end position="747"/>
    </location>
</feature>
<dbReference type="OrthoDB" id="10071877at2759"/>
<dbReference type="Proteomes" id="UP000694845">
    <property type="component" value="Unplaced"/>
</dbReference>
<dbReference type="PANTHER" id="PTHR24183">
    <property type="entry name" value="FIBRONECTIN TYPE 3 AND ANKYRIN REPEAT DOMAINS PROTEIN 1"/>
    <property type="match status" value="1"/>
</dbReference>
<dbReference type="InterPro" id="IPR000953">
    <property type="entry name" value="Chromo/chromo_shadow_dom"/>
</dbReference>
<evidence type="ECO:0000259" key="5">
    <source>
        <dbReference type="PROSITE" id="PS50013"/>
    </source>
</evidence>
<evidence type="ECO:0000256" key="4">
    <source>
        <dbReference type="SAM" id="MobiDB-lite"/>
    </source>
</evidence>
<feature type="compositionally biased region" description="Basic residues" evidence="4">
    <location>
        <begin position="101"/>
        <end position="111"/>
    </location>
</feature>
<feature type="region of interest" description="Disordered" evidence="4">
    <location>
        <begin position="95"/>
        <end position="256"/>
    </location>
</feature>
<feature type="compositionally biased region" description="Basic and acidic residues" evidence="4">
    <location>
        <begin position="755"/>
        <end position="776"/>
    </location>
</feature>
<keyword evidence="6" id="KW-1185">Reference proteome</keyword>
<feature type="domain" description="Chromo" evidence="5">
    <location>
        <begin position="37"/>
        <end position="96"/>
    </location>
</feature>
<feature type="compositionally biased region" description="Polar residues" evidence="4">
    <location>
        <begin position="438"/>
        <end position="456"/>
    </location>
</feature>
<feature type="compositionally biased region" description="Basic and acidic residues" evidence="4">
    <location>
        <begin position="1"/>
        <end position="13"/>
    </location>
</feature>
<dbReference type="GO" id="GO:0042981">
    <property type="term" value="P:regulation of apoptotic process"/>
    <property type="evidence" value="ECO:0007669"/>
    <property type="project" value="TreeGrafter"/>
</dbReference>
<feature type="repeat" description="ANK" evidence="3">
    <location>
        <begin position="933"/>
        <end position="965"/>
    </location>
</feature>
<dbReference type="PROSITE" id="PS50013">
    <property type="entry name" value="CHROMO_2"/>
    <property type="match status" value="1"/>
</dbReference>
<evidence type="ECO:0000313" key="7">
    <source>
        <dbReference type="RefSeq" id="XP_022111122.1"/>
    </source>
</evidence>
<feature type="compositionally biased region" description="Basic residues" evidence="4">
    <location>
        <begin position="291"/>
        <end position="312"/>
    </location>
</feature>
<dbReference type="InterPro" id="IPR023779">
    <property type="entry name" value="Chromodomain_CS"/>
</dbReference>
<evidence type="ECO:0000256" key="2">
    <source>
        <dbReference type="ARBA" id="ARBA00023242"/>
    </source>
</evidence>
<feature type="region of interest" description="Disordered" evidence="4">
    <location>
        <begin position="1"/>
        <end position="31"/>
    </location>
</feature>
<feature type="compositionally biased region" description="Polar residues" evidence="4">
    <location>
        <begin position="412"/>
        <end position="422"/>
    </location>
</feature>
<dbReference type="SMART" id="SM00248">
    <property type="entry name" value="ANK"/>
    <property type="match status" value="3"/>
</dbReference>
<protein>
    <submittedName>
        <fullName evidence="7">M-phase phosphoprotein 8-like isoform X1</fullName>
    </submittedName>
</protein>
<dbReference type="InterPro" id="IPR023780">
    <property type="entry name" value="Chromo_domain"/>
</dbReference>
<dbReference type="InterPro" id="IPR036770">
    <property type="entry name" value="Ankyrin_rpt-contain_sf"/>
</dbReference>
<dbReference type="PANTHER" id="PTHR24183:SF1">
    <property type="entry name" value="FIBRONECTIN TYPE 3 AND ANKYRIN REPEAT DOMAINS PROTEIN 1"/>
    <property type="match status" value="1"/>
</dbReference>
<sequence length="1170" mass="129016">MVDDKMAAEERAGENSTPESDETIEEGYDFSESENIYEVEKILGVTKHEGRPLYRVRWQGYGPEEDTWEPRENLLTCEDLVEEFIEKQKLRKQKISQNLAKKYKKSPKKRTPPKESSATAQPKRRRSSEKDASDNETANGQSNRKCSSSDNEGPPPLKDPFWDNLEKGLITFDGDMYSKVKSRRATLDAKRSGQSTESAGKDPDKQQQEWAMSRERTQKVIPKKEEVKDGDAKEEATPDSVGDVKPSLVKDEPFLGEGEMLPEDMYSKVKSRRAYLDAKKLEAAKEEMKQTKKTKKEHRHHRHGHHRHKKSKKDGTRKPKTLIDLEAIGSLETATQKTLSMSPSILERETNAANLFHTPDSCLSVEEVLTVAKLEEKTRNGNYGRQLSGQSVEEDGEGDKIRRVLPLHLETMGSTPSTSQAVPLTPSADSKPIFQGVPLQSTSHLSPQGHSPTFHPTPNFPPVPLAGAGIIPDTPESPDDSQKGPGPSVWKPWEVSSQCSISSGSGSSSSNNNGSVLVSSAELAVPECCTMGAPHPKDSVRDLGQDLADKVSLQAKNVVSPTPKEIPRTTTILCSYNNTAKFSDAPAMASTETAITRDAASMTPLDTLPPANTVKAMDVAPVFGHSKPCSFKMKEPQRTAPVPDKVPAWLELQNFVEKDPIMMGHSAKRSGQEKAAKPPDMALPNVLPLSPCGQPTQGIFLGEHHQGSVTEKNADGKTYPAGQLRRDVTACKASSEKKHHKHHKKAGTKPSLNPTKKDRPSEKSRASHDMKTERPKPTKKKEKSKKTKSKINVGESKKKKTYSVRESASLAKSILQSEPSLPSEIEELLARACPKQGGIQFDFEEDTSTEEPWAKPGLSPIILSNDALKQAVKDGLTERVREALWLNGTHDLEQQDPACGTTLLMQACMYRHDEIAKLLIANGALVNIVQTKTGLTPLMYAADLGFYNTVAILLEAGAHVNLQQATTGETALMKACKKGHAQIINLLLIFGANWAVTTPSANTALEFAILYKHPDIYDIVSNHINRVVMQFESTINQYLCGTAKLTKPVFPLQCFRIRESTEHHIYLNHDFRQYSHNQGCGNVLFIGHAHLGLNGLMCRLTGHSFVYKVTLNGQDLPQLSQGSNFLLSFLPKNGRNLITVKTICDPYTKMLLLVGAYSLQITSDGPQIGF</sequence>
<feature type="region of interest" description="Disordered" evidence="4">
    <location>
        <begin position="285"/>
        <end position="320"/>
    </location>
</feature>
<evidence type="ECO:0000313" key="6">
    <source>
        <dbReference type="Proteomes" id="UP000694845"/>
    </source>
</evidence>
<feature type="compositionally biased region" description="Basic and acidic residues" evidence="4">
    <location>
        <begin position="199"/>
        <end position="236"/>
    </location>
</feature>
<dbReference type="GO" id="GO:0005634">
    <property type="term" value="C:nucleus"/>
    <property type="evidence" value="ECO:0007669"/>
    <property type="project" value="UniProtKB-SubCell"/>
</dbReference>
<dbReference type="PROSITE" id="PS00598">
    <property type="entry name" value="CHROMO_1"/>
    <property type="match status" value="1"/>
</dbReference>
<dbReference type="Pfam" id="PF12796">
    <property type="entry name" value="Ank_2"/>
    <property type="match status" value="1"/>
</dbReference>
<feature type="repeat" description="ANK" evidence="3">
    <location>
        <begin position="967"/>
        <end position="999"/>
    </location>
</feature>
<dbReference type="AlphaFoldDB" id="A0A8B8A189"/>
<organism evidence="6 7">
    <name type="scientific">Acanthaster planci</name>
    <name type="common">Crown-of-thorns starfish</name>
    <dbReference type="NCBI Taxonomy" id="133434"/>
    <lineage>
        <taxon>Eukaryota</taxon>
        <taxon>Metazoa</taxon>
        <taxon>Echinodermata</taxon>
        <taxon>Eleutherozoa</taxon>
        <taxon>Asterozoa</taxon>
        <taxon>Asteroidea</taxon>
        <taxon>Valvatacea</taxon>
        <taxon>Valvatida</taxon>
        <taxon>Acanthasteridae</taxon>
        <taxon>Acanthaster</taxon>
    </lineage>
</organism>
<dbReference type="InterPro" id="IPR002110">
    <property type="entry name" value="Ankyrin_rpt"/>
</dbReference>
<feature type="compositionally biased region" description="Acidic residues" evidence="4">
    <location>
        <begin position="19"/>
        <end position="31"/>
    </location>
</feature>
<dbReference type="InterPro" id="IPR016197">
    <property type="entry name" value="Chromo-like_dom_sf"/>
</dbReference>
<keyword evidence="2" id="KW-0539">Nucleus</keyword>